<dbReference type="EMBL" id="JACIES010000001">
    <property type="protein sequence ID" value="MBB4024460.1"/>
    <property type="molecule type" value="Genomic_DNA"/>
</dbReference>
<keyword evidence="1" id="KW-1133">Transmembrane helix</keyword>
<comment type="caution">
    <text evidence="3">The sequence shown here is derived from an EMBL/GenBank/DDBJ whole genome shotgun (WGS) entry which is preliminary data.</text>
</comment>
<dbReference type="RefSeq" id="WP_124317844.1">
    <property type="nucleotide sequence ID" value="NZ_AP028155.1"/>
</dbReference>
<keyword evidence="1" id="KW-0812">Transmembrane</keyword>
<dbReference type="OrthoDB" id="1042818at2"/>
<dbReference type="Pfam" id="PF06580">
    <property type="entry name" value="His_kinase"/>
    <property type="match status" value="1"/>
</dbReference>
<dbReference type="AlphaFoldDB" id="A0A7W6HT29"/>
<keyword evidence="3" id="KW-0418">Kinase</keyword>
<keyword evidence="4" id="KW-1185">Reference proteome</keyword>
<reference evidence="3 4" key="1">
    <citation type="submission" date="2020-08" db="EMBL/GenBank/DDBJ databases">
        <title>Genomic Encyclopedia of Type Strains, Phase IV (KMG-IV): sequencing the most valuable type-strain genomes for metagenomic binning, comparative biology and taxonomic classification.</title>
        <authorList>
            <person name="Goeker M."/>
        </authorList>
    </citation>
    <scope>NUCLEOTIDE SEQUENCE [LARGE SCALE GENOMIC DNA]</scope>
    <source>
        <strain evidence="3 4">DSM 105721</strain>
    </source>
</reference>
<dbReference type="GeneID" id="93100674"/>
<gene>
    <name evidence="3" type="ORF">GGR14_000221</name>
</gene>
<feature type="domain" description="Signal transduction histidine kinase internal region" evidence="2">
    <location>
        <begin position="175"/>
        <end position="248"/>
    </location>
</feature>
<feature type="transmembrane region" description="Helical" evidence="1">
    <location>
        <begin position="25"/>
        <end position="44"/>
    </location>
</feature>
<dbReference type="InterPro" id="IPR010559">
    <property type="entry name" value="Sig_transdc_His_kin_internal"/>
</dbReference>
<evidence type="ECO:0000256" key="1">
    <source>
        <dbReference type="SAM" id="Phobius"/>
    </source>
</evidence>
<feature type="transmembrane region" description="Helical" evidence="1">
    <location>
        <begin position="132"/>
        <end position="154"/>
    </location>
</feature>
<proteinExistence type="predicted"/>
<organism evidence="3 4">
    <name type="scientific">Butyricimonas faecihominis</name>
    <dbReference type="NCBI Taxonomy" id="1472416"/>
    <lineage>
        <taxon>Bacteria</taxon>
        <taxon>Pseudomonadati</taxon>
        <taxon>Bacteroidota</taxon>
        <taxon>Bacteroidia</taxon>
        <taxon>Bacteroidales</taxon>
        <taxon>Odoribacteraceae</taxon>
        <taxon>Butyricimonas</taxon>
    </lineage>
</organism>
<evidence type="ECO:0000313" key="3">
    <source>
        <dbReference type="EMBL" id="MBB4024460.1"/>
    </source>
</evidence>
<sequence>MSNSITYKNGNQYWENLLMHPKFRVLRHLLILLLLGIIVMKGLFENSELSPGWNAITLINIALIFLFWGIICLNTYIMIPRLLFKDKYWIYALCLFACTLLLLFMMFLIIFISKLYLPTLHEAIRPNCNLFLFFFINFLGIFFYISAFSMTIFLQRWIMHSRQLQELEKSKVQNELDRLKDQVQPDFLSRMLNTANVLAKKDAEKASSLLLRLSHLLRYQLYDSTRAKVLLSADITFIKDYMNLEKMHNNRFNFNLSTDKDIEHILVPPLLFIPIIEHALGHLPSLDAGKTSDIYILFKMKNDNLYFACIYPPGLSKQPTNGLYNLHRRLQLLYGENFLLETKQGDKNNITSLQICL</sequence>
<feature type="transmembrane region" description="Helical" evidence="1">
    <location>
        <begin position="89"/>
        <end position="112"/>
    </location>
</feature>
<protein>
    <submittedName>
        <fullName evidence="3">Sensor histidine kinase YesM</fullName>
    </submittedName>
</protein>
<dbReference type="GO" id="GO:0000155">
    <property type="term" value="F:phosphorelay sensor kinase activity"/>
    <property type="evidence" value="ECO:0007669"/>
    <property type="project" value="InterPro"/>
</dbReference>
<name>A0A7W6HT29_9BACT</name>
<accession>A0A7W6HT29</accession>
<feature type="transmembrane region" description="Helical" evidence="1">
    <location>
        <begin position="56"/>
        <end position="77"/>
    </location>
</feature>
<dbReference type="PANTHER" id="PTHR34220">
    <property type="entry name" value="SENSOR HISTIDINE KINASE YPDA"/>
    <property type="match status" value="1"/>
</dbReference>
<evidence type="ECO:0000313" key="4">
    <source>
        <dbReference type="Proteomes" id="UP000546007"/>
    </source>
</evidence>
<keyword evidence="3" id="KW-0808">Transferase</keyword>
<dbReference type="InterPro" id="IPR050640">
    <property type="entry name" value="Bact_2-comp_sensor_kinase"/>
</dbReference>
<dbReference type="Proteomes" id="UP000546007">
    <property type="component" value="Unassembled WGS sequence"/>
</dbReference>
<evidence type="ECO:0000259" key="2">
    <source>
        <dbReference type="Pfam" id="PF06580"/>
    </source>
</evidence>
<keyword evidence="1" id="KW-0472">Membrane</keyword>
<dbReference type="GO" id="GO:0016020">
    <property type="term" value="C:membrane"/>
    <property type="evidence" value="ECO:0007669"/>
    <property type="project" value="InterPro"/>
</dbReference>
<dbReference type="PANTHER" id="PTHR34220:SF7">
    <property type="entry name" value="SENSOR HISTIDINE KINASE YPDA"/>
    <property type="match status" value="1"/>
</dbReference>